<dbReference type="Pfam" id="PF06230">
    <property type="entry name" value="LpxI_C"/>
    <property type="match status" value="1"/>
</dbReference>
<sequence>MIALLCGQGALPGAISVALDEPPLVCALEGFEPDDLAVDLSFRLETMGSLISELKQRGIDEVCLAGSIRRPQIDQSKIDEATLPSIPVFQKAMMAGDDGALRAVIGVLEHAGLTVRAAHEIAPALLPKPGCATTVHPSAADLEDAVRAAGIMEALAPVDVGQACVVYQRQALAIETVYGTDWMLQSLTQRPDAGGGVLFKAPKPGQDWRVDLPTIGIGTVTAAVAAGLSGIVIEAAGVIVLDQPRVIAECDRLGLFLMVRERSS</sequence>
<dbReference type="InterPro" id="IPR043167">
    <property type="entry name" value="LpxI_C_sf"/>
</dbReference>
<dbReference type="AlphaFoldDB" id="A0A6B2NMF6"/>
<feature type="domain" description="LpxI N-terminal" evidence="2">
    <location>
        <begin position="1"/>
        <end position="125"/>
    </location>
</feature>
<dbReference type="PANTHER" id="PTHR39962:SF1">
    <property type="entry name" value="LPXI FAMILY PROTEIN"/>
    <property type="match status" value="1"/>
</dbReference>
<accession>A0A6B2NMF6</accession>
<comment type="caution">
    <text evidence="3">The sequence shown here is derived from an EMBL/GenBank/DDBJ whole genome shotgun (WGS) entry which is preliminary data.</text>
</comment>
<dbReference type="PANTHER" id="PTHR39962">
    <property type="entry name" value="BLL4848 PROTEIN"/>
    <property type="match status" value="1"/>
</dbReference>
<dbReference type="Pfam" id="PF17930">
    <property type="entry name" value="LpxI_N"/>
    <property type="match status" value="1"/>
</dbReference>
<evidence type="ECO:0000313" key="3">
    <source>
        <dbReference type="EMBL" id="NDW43494.1"/>
    </source>
</evidence>
<organism evidence="3">
    <name type="scientific">Ruegeria sp. PrR005</name>
    <dbReference type="NCBI Taxonomy" id="2706882"/>
    <lineage>
        <taxon>Bacteria</taxon>
        <taxon>Pseudomonadati</taxon>
        <taxon>Pseudomonadota</taxon>
        <taxon>Alphaproteobacteria</taxon>
        <taxon>Rhodobacterales</taxon>
        <taxon>Roseobacteraceae</taxon>
        <taxon>Ruegeria</taxon>
    </lineage>
</organism>
<proteinExistence type="predicted"/>
<dbReference type="Gene3D" id="3.40.140.80">
    <property type="match status" value="1"/>
</dbReference>
<dbReference type="InterPro" id="IPR053174">
    <property type="entry name" value="LpxI"/>
</dbReference>
<evidence type="ECO:0000259" key="2">
    <source>
        <dbReference type="Pfam" id="PF17930"/>
    </source>
</evidence>
<reference evidence="3" key="1">
    <citation type="submission" date="2020-02" db="EMBL/GenBank/DDBJ databases">
        <title>Delineation of the pyrene-degrading pathway in Roseobacter clade bacteria by genomic analysis.</title>
        <authorList>
            <person name="Zhou H."/>
            <person name="Wang H."/>
        </authorList>
    </citation>
    <scope>NUCLEOTIDE SEQUENCE</scope>
    <source>
        <strain evidence="3">PrR005</strain>
    </source>
</reference>
<protein>
    <submittedName>
        <fullName evidence="3">LpxI family protein</fullName>
    </submittedName>
</protein>
<dbReference type="EMBL" id="JAAGOX010000001">
    <property type="protein sequence ID" value="NDW43494.1"/>
    <property type="molecule type" value="Genomic_DNA"/>
</dbReference>
<gene>
    <name evidence="3" type="ORF">G0P99_00810</name>
</gene>
<dbReference type="Gene3D" id="3.40.50.20">
    <property type="match status" value="1"/>
</dbReference>
<feature type="domain" description="LpxI C-terminal" evidence="1">
    <location>
        <begin position="129"/>
        <end position="258"/>
    </location>
</feature>
<dbReference type="InterPro" id="IPR010415">
    <property type="entry name" value="LpxI_C"/>
</dbReference>
<name>A0A6B2NMF6_9RHOB</name>
<dbReference type="RefSeq" id="WP_164126796.1">
    <property type="nucleotide sequence ID" value="NZ_JAAGOX010000001.1"/>
</dbReference>
<evidence type="ECO:0000259" key="1">
    <source>
        <dbReference type="Pfam" id="PF06230"/>
    </source>
</evidence>
<dbReference type="InterPro" id="IPR041255">
    <property type="entry name" value="LpxI_N"/>
</dbReference>